<feature type="coiled-coil region" evidence="1">
    <location>
        <begin position="96"/>
        <end position="123"/>
    </location>
</feature>
<reference evidence="3 4" key="1">
    <citation type="journal article" date="2018" name="Biotechnol. Biofuels">
        <title>Integrative visual omics of the white-rot fungus Polyporus brumalis exposes the biotechnological potential of its oxidative enzymes for delignifying raw plant biomass.</title>
        <authorList>
            <person name="Miyauchi S."/>
            <person name="Rancon A."/>
            <person name="Drula E."/>
            <person name="Hage H."/>
            <person name="Chaduli D."/>
            <person name="Favel A."/>
            <person name="Grisel S."/>
            <person name="Henrissat B."/>
            <person name="Herpoel-Gimbert I."/>
            <person name="Ruiz-Duenas F.J."/>
            <person name="Chevret D."/>
            <person name="Hainaut M."/>
            <person name="Lin J."/>
            <person name="Wang M."/>
            <person name="Pangilinan J."/>
            <person name="Lipzen A."/>
            <person name="Lesage-Meessen L."/>
            <person name="Navarro D."/>
            <person name="Riley R."/>
            <person name="Grigoriev I.V."/>
            <person name="Zhou S."/>
            <person name="Raouche S."/>
            <person name="Rosso M.N."/>
        </authorList>
    </citation>
    <scope>NUCLEOTIDE SEQUENCE [LARGE SCALE GENOMIC DNA]</scope>
    <source>
        <strain evidence="3 4">BRFM 1820</strain>
    </source>
</reference>
<dbReference type="Pfam" id="PF13358">
    <property type="entry name" value="DDE_3"/>
    <property type="match status" value="1"/>
</dbReference>
<feature type="domain" description="Tc1-like transposase DDE" evidence="2">
    <location>
        <begin position="340"/>
        <end position="381"/>
    </location>
</feature>
<evidence type="ECO:0000259" key="2">
    <source>
        <dbReference type="Pfam" id="PF13358"/>
    </source>
</evidence>
<dbReference type="Proteomes" id="UP000256964">
    <property type="component" value="Unassembled WGS sequence"/>
</dbReference>
<evidence type="ECO:0000313" key="3">
    <source>
        <dbReference type="EMBL" id="RDX46401.1"/>
    </source>
</evidence>
<dbReference type="AlphaFoldDB" id="A0A371D1I9"/>
<dbReference type="STRING" id="139420.A0A371D1I9"/>
<name>A0A371D1I9_9APHY</name>
<dbReference type="InterPro" id="IPR038717">
    <property type="entry name" value="Tc1-like_DDE_dom"/>
</dbReference>
<accession>A0A371D1I9</accession>
<dbReference type="PANTHER" id="PTHR35871:SF1">
    <property type="entry name" value="CXC1-LIKE CYSTEINE CLUSTER ASSOCIATED WITH KDZ TRANSPOSASES DOMAIN-CONTAINING PROTEIN"/>
    <property type="match status" value="1"/>
</dbReference>
<dbReference type="EMBL" id="KZ857427">
    <property type="protein sequence ID" value="RDX46401.1"/>
    <property type="molecule type" value="Genomic_DNA"/>
</dbReference>
<keyword evidence="1" id="KW-0175">Coiled coil</keyword>
<keyword evidence="4" id="KW-1185">Reference proteome</keyword>
<dbReference type="InterPro" id="IPR036397">
    <property type="entry name" value="RNaseH_sf"/>
</dbReference>
<dbReference type="Gene3D" id="3.30.420.10">
    <property type="entry name" value="Ribonuclease H-like superfamily/Ribonuclease H"/>
    <property type="match status" value="1"/>
</dbReference>
<organism evidence="3 4">
    <name type="scientific">Lentinus brumalis</name>
    <dbReference type="NCBI Taxonomy" id="2498619"/>
    <lineage>
        <taxon>Eukaryota</taxon>
        <taxon>Fungi</taxon>
        <taxon>Dikarya</taxon>
        <taxon>Basidiomycota</taxon>
        <taxon>Agaricomycotina</taxon>
        <taxon>Agaricomycetes</taxon>
        <taxon>Polyporales</taxon>
        <taxon>Polyporaceae</taxon>
        <taxon>Lentinus</taxon>
    </lineage>
</organism>
<sequence>MRILCAQARHFEASESLKPSRQGQKTKGKSTLNNEAVALGVQSWLRTLQPGQLLQTHLNTTLLPSFDLVKKSLSLWQARRWLWRLGYRVYWDGHERKDMKKRRKEYLEEMEKIESNEQVLKKKEKGRLIMVSGFICQCYSNLALTESMLQENAKLPENERLMVMDLRVTICPTSATKSGDNYWNMDQMIAQLRTAIPIARCLYPNAVIHWVFNNSSCHGSLAQDALTASKMNTGMMHINVNPGGKVPDMHDTTIPATNPHGRGILHERGLLKPGMIGDCQACKDSKSRKAHITGLTDTELGRIDADEEYDTEEEEDERPSDCCMRGMLSLEDDFQNETSLLQQIIEEAGDVCHFLPKFHPELNPIEYYWGWAKNYFRERSTGNFAKAKALVMESLNNCPLLTIGQFFRRAFRYASVYRLGVTGVAAEYAVWKFKSHRTVRQKDLDVAESERKSQVADLEPIWRIF</sequence>
<dbReference type="PANTHER" id="PTHR35871">
    <property type="entry name" value="EXPRESSED PROTEIN"/>
    <property type="match status" value="1"/>
</dbReference>
<protein>
    <recommendedName>
        <fullName evidence="2">Tc1-like transposase DDE domain-containing protein</fullName>
    </recommendedName>
</protein>
<dbReference type="GO" id="GO:0003676">
    <property type="term" value="F:nucleic acid binding"/>
    <property type="evidence" value="ECO:0007669"/>
    <property type="project" value="InterPro"/>
</dbReference>
<gene>
    <name evidence="3" type="ORF">OH76DRAFT_1457190</name>
</gene>
<evidence type="ECO:0000256" key="1">
    <source>
        <dbReference type="SAM" id="Coils"/>
    </source>
</evidence>
<evidence type="ECO:0000313" key="4">
    <source>
        <dbReference type="Proteomes" id="UP000256964"/>
    </source>
</evidence>
<dbReference type="OrthoDB" id="2753432at2759"/>
<proteinExistence type="predicted"/>